<gene>
    <name evidence="8" type="ORF">S06H3_61603</name>
</gene>
<comment type="similarity">
    <text evidence="2">Belongs to the glycosyl hydrolase 3 family.</text>
</comment>
<reference evidence="8" key="1">
    <citation type="journal article" date="2014" name="Front. Microbiol.">
        <title>High frequency of phylogenetically diverse reductive dehalogenase-homologous genes in deep subseafloor sedimentary metagenomes.</title>
        <authorList>
            <person name="Kawai M."/>
            <person name="Futagami T."/>
            <person name="Toyoda A."/>
            <person name="Takaki Y."/>
            <person name="Nishi S."/>
            <person name="Hori S."/>
            <person name="Arai W."/>
            <person name="Tsubouchi T."/>
            <person name="Morono Y."/>
            <person name="Uchiyama I."/>
            <person name="Ito T."/>
            <person name="Fujiyama A."/>
            <person name="Inagaki F."/>
            <person name="Takami H."/>
        </authorList>
    </citation>
    <scope>NUCLEOTIDE SEQUENCE</scope>
    <source>
        <strain evidence="8">Expedition CK06-06</strain>
    </source>
</reference>
<evidence type="ECO:0000256" key="6">
    <source>
        <dbReference type="ARBA" id="ARBA00023295"/>
    </source>
</evidence>
<proteinExistence type="inferred from homology"/>
<feature type="non-terminal residue" evidence="8">
    <location>
        <position position="1"/>
    </location>
</feature>
<evidence type="ECO:0000256" key="5">
    <source>
        <dbReference type="ARBA" id="ARBA00022801"/>
    </source>
</evidence>
<dbReference type="InterPro" id="IPR036962">
    <property type="entry name" value="Glyco_hydro_3_N_sf"/>
</dbReference>
<dbReference type="InterPro" id="IPR017853">
    <property type="entry name" value="GH"/>
</dbReference>
<dbReference type="EMBL" id="BARV01040432">
    <property type="protein sequence ID" value="GAI53952.1"/>
    <property type="molecule type" value="Genomic_DNA"/>
</dbReference>
<evidence type="ECO:0000313" key="8">
    <source>
        <dbReference type="EMBL" id="GAI53952.1"/>
    </source>
</evidence>
<evidence type="ECO:0000256" key="2">
    <source>
        <dbReference type="ARBA" id="ARBA00005336"/>
    </source>
</evidence>
<evidence type="ECO:0000256" key="3">
    <source>
        <dbReference type="ARBA" id="ARBA00012744"/>
    </source>
</evidence>
<comment type="caution">
    <text evidence="8">The sequence shown here is derived from an EMBL/GenBank/DDBJ whole genome shotgun (WGS) entry which is preliminary data.</text>
</comment>
<sequence>DTFIMQQFMLDQGVTDVDEATLRAVHLSPYVAAIDTGAMSIMVSFSSWGGMKMHAQKYLLTDVLKGELDFKGFLVADWQGIDQIPGDYCSDIITSINAGLDMIMVPYDYDAFINGLTKAVNNGDVPLERIDDAVRRILTVKFQLGLFDRPFADESLLPLVRSDKHRE</sequence>
<feature type="non-terminal residue" evidence="8">
    <location>
        <position position="167"/>
    </location>
</feature>
<evidence type="ECO:0000256" key="1">
    <source>
        <dbReference type="ARBA" id="ARBA00000448"/>
    </source>
</evidence>
<keyword evidence="4" id="KW-0732">Signal</keyword>
<name>X1PCC9_9ZZZZ</name>
<dbReference type="PANTHER" id="PTHR30620:SF16">
    <property type="entry name" value="LYSOSOMAL BETA GLUCOSIDASE"/>
    <property type="match status" value="1"/>
</dbReference>
<protein>
    <recommendedName>
        <fullName evidence="3">beta-glucosidase</fullName>
        <ecNumber evidence="3">3.2.1.21</ecNumber>
    </recommendedName>
</protein>
<dbReference type="Gene3D" id="3.20.20.300">
    <property type="entry name" value="Glycoside hydrolase, family 3, N-terminal domain"/>
    <property type="match status" value="1"/>
</dbReference>
<comment type="catalytic activity">
    <reaction evidence="1">
        <text>Hydrolysis of terminal, non-reducing beta-D-glucosyl residues with release of beta-D-glucose.</text>
        <dbReference type="EC" id="3.2.1.21"/>
    </reaction>
</comment>
<keyword evidence="5" id="KW-0378">Hydrolase</keyword>
<dbReference type="InterPro" id="IPR001764">
    <property type="entry name" value="Glyco_hydro_3_N"/>
</dbReference>
<feature type="domain" description="Glycoside hydrolase family 3 N-terminal" evidence="7">
    <location>
        <begin position="11"/>
        <end position="140"/>
    </location>
</feature>
<dbReference type="EC" id="3.2.1.21" evidence="3"/>
<accession>X1PCC9</accession>
<dbReference type="GO" id="GO:0008422">
    <property type="term" value="F:beta-glucosidase activity"/>
    <property type="evidence" value="ECO:0007669"/>
    <property type="project" value="UniProtKB-EC"/>
</dbReference>
<evidence type="ECO:0000259" key="7">
    <source>
        <dbReference type="Pfam" id="PF00933"/>
    </source>
</evidence>
<dbReference type="SUPFAM" id="SSF51445">
    <property type="entry name" value="(Trans)glycosidases"/>
    <property type="match status" value="1"/>
</dbReference>
<dbReference type="GO" id="GO:0009251">
    <property type="term" value="P:glucan catabolic process"/>
    <property type="evidence" value="ECO:0007669"/>
    <property type="project" value="TreeGrafter"/>
</dbReference>
<evidence type="ECO:0000256" key="4">
    <source>
        <dbReference type="ARBA" id="ARBA00022729"/>
    </source>
</evidence>
<dbReference type="Pfam" id="PF00933">
    <property type="entry name" value="Glyco_hydro_3"/>
    <property type="match status" value="1"/>
</dbReference>
<dbReference type="AlphaFoldDB" id="X1PCC9"/>
<keyword evidence="6" id="KW-0326">Glycosidase</keyword>
<dbReference type="InterPro" id="IPR051915">
    <property type="entry name" value="Cellulose_Degrad_GH3"/>
</dbReference>
<organism evidence="8">
    <name type="scientific">marine sediment metagenome</name>
    <dbReference type="NCBI Taxonomy" id="412755"/>
    <lineage>
        <taxon>unclassified sequences</taxon>
        <taxon>metagenomes</taxon>
        <taxon>ecological metagenomes</taxon>
    </lineage>
</organism>
<dbReference type="PANTHER" id="PTHR30620">
    <property type="entry name" value="PERIPLASMIC BETA-GLUCOSIDASE-RELATED"/>
    <property type="match status" value="1"/>
</dbReference>